<protein>
    <submittedName>
        <fullName evidence="1">YqcI/YcgG family protein</fullName>
    </submittedName>
</protein>
<name>A0ABW1NM70_9ACTN</name>
<dbReference type="EMBL" id="JBHSRF010000038">
    <property type="protein sequence ID" value="MFC6084156.1"/>
    <property type="molecule type" value="Genomic_DNA"/>
</dbReference>
<organism evidence="1 2">
    <name type="scientific">Sphaerisporangium aureirubrum</name>
    <dbReference type="NCBI Taxonomy" id="1544736"/>
    <lineage>
        <taxon>Bacteria</taxon>
        <taxon>Bacillati</taxon>
        <taxon>Actinomycetota</taxon>
        <taxon>Actinomycetes</taxon>
        <taxon>Streptosporangiales</taxon>
        <taxon>Streptosporangiaceae</taxon>
        <taxon>Sphaerisporangium</taxon>
    </lineage>
</organism>
<evidence type="ECO:0000313" key="1">
    <source>
        <dbReference type="EMBL" id="MFC6084156.1"/>
    </source>
</evidence>
<evidence type="ECO:0000313" key="2">
    <source>
        <dbReference type="Proteomes" id="UP001596137"/>
    </source>
</evidence>
<accession>A0ABW1NM70</accession>
<keyword evidence="2" id="KW-1185">Reference proteome</keyword>
<dbReference type="InterPro" id="IPR014988">
    <property type="entry name" value="Uncharacterised_YqcI/YcgG"/>
</dbReference>
<gene>
    <name evidence="1" type="ORF">ACFP1K_23545</name>
</gene>
<proteinExistence type="predicted"/>
<dbReference type="RefSeq" id="WP_380756914.1">
    <property type="nucleotide sequence ID" value="NZ_JBHSRF010000038.1"/>
</dbReference>
<sequence length="247" mass="27490">MTRDTPATDWLPAVRAAFERTLGDDAYPCDFGVRAHRAGDNTYAALDRRDPARHGVRALAAALDDFKVRARTGPPRQSLIVFDGPPAPAHLAAPDRRLAEDRRRFWHLLGDLSRLDDREWPEEVPDDPADPRWQWCYGGEPWFVFALSPGYARRGSRRAPCLTLVFQTRRVFTGLSGATPAGRAAKRRIRARLSGYDPVPPHPHLGDAGGSSTHKWRQYVLPDDQTILPEDGCPFPGHLADTTGDTP</sequence>
<dbReference type="PANTHER" id="PTHR40045">
    <property type="entry name" value="YCGG FAMILY PROTEIN"/>
    <property type="match status" value="1"/>
</dbReference>
<dbReference type="Pfam" id="PF08892">
    <property type="entry name" value="YqcI_YcgG"/>
    <property type="match status" value="1"/>
</dbReference>
<comment type="caution">
    <text evidence="1">The sequence shown here is derived from an EMBL/GenBank/DDBJ whole genome shotgun (WGS) entry which is preliminary data.</text>
</comment>
<dbReference type="Proteomes" id="UP001596137">
    <property type="component" value="Unassembled WGS sequence"/>
</dbReference>
<reference evidence="2" key="1">
    <citation type="journal article" date="2019" name="Int. J. Syst. Evol. Microbiol.">
        <title>The Global Catalogue of Microorganisms (GCM) 10K type strain sequencing project: providing services to taxonomists for standard genome sequencing and annotation.</title>
        <authorList>
            <consortium name="The Broad Institute Genomics Platform"/>
            <consortium name="The Broad Institute Genome Sequencing Center for Infectious Disease"/>
            <person name="Wu L."/>
            <person name="Ma J."/>
        </authorList>
    </citation>
    <scope>NUCLEOTIDE SEQUENCE [LARGE SCALE GENOMIC DNA]</scope>
    <source>
        <strain evidence="2">JCM 30346</strain>
    </source>
</reference>
<dbReference type="PANTHER" id="PTHR40045:SF1">
    <property type="entry name" value="YQCI_YCGG FAMILY PROTEIN"/>
    <property type="match status" value="1"/>
</dbReference>